<sequence>MLRPLRFDHEIDPGPVQIQARKVHFDLDDIPLHWIPAIPWPRRW</sequence>
<proteinExistence type="predicted"/>
<protein>
    <submittedName>
        <fullName evidence="1">Metal-dependent hydrolase</fullName>
    </submittedName>
</protein>
<name>A0A378UCS0_MYCFO</name>
<dbReference type="EMBL" id="UGQY01000001">
    <property type="protein sequence ID" value="STZ74469.1"/>
    <property type="molecule type" value="Genomic_DNA"/>
</dbReference>
<organism evidence="1 2">
    <name type="scientific">Mycolicibacterium fortuitum</name>
    <name type="common">Mycobacterium fortuitum</name>
    <dbReference type="NCBI Taxonomy" id="1766"/>
    <lineage>
        <taxon>Bacteria</taxon>
        <taxon>Bacillati</taxon>
        <taxon>Actinomycetota</taxon>
        <taxon>Actinomycetes</taxon>
        <taxon>Mycobacteriales</taxon>
        <taxon>Mycobacteriaceae</taxon>
        <taxon>Mycolicibacterium</taxon>
    </lineage>
</organism>
<keyword evidence="1" id="KW-0378">Hydrolase</keyword>
<dbReference type="GO" id="GO:0016787">
    <property type="term" value="F:hydrolase activity"/>
    <property type="evidence" value="ECO:0007669"/>
    <property type="project" value="UniProtKB-KW"/>
</dbReference>
<evidence type="ECO:0000313" key="1">
    <source>
        <dbReference type="EMBL" id="STZ74469.1"/>
    </source>
</evidence>
<evidence type="ECO:0000313" key="2">
    <source>
        <dbReference type="Proteomes" id="UP000255389"/>
    </source>
</evidence>
<reference evidence="1 2" key="1">
    <citation type="submission" date="2018-06" db="EMBL/GenBank/DDBJ databases">
        <authorList>
            <consortium name="Pathogen Informatics"/>
            <person name="Doyle S."/>
        </authorList>
    </citation>
    <scope>NUCLEOTIDE SEQUENCE [LARGE SCALE GENOMIC DNA]</scope>
    <source>
        <strain evidence="1 2">NCTC1542</strain>
    </source>
</reference>
<dbReference type="AlphaFoldDB" id="A0A378UCS0"/>
<accession>A0A378UCS0</accession>
<dbReference type="Proteomes" id="UP000255389">
    <property type="component" value="Unassembled WGS sequence"/>
</dbReference>
<gene>
    <name evidence="1" type="ORF">NCTC1542_02021</name>
</gene>